<dbReference type="PANTHER" id="PTHR30408:SF12">
    <property type="entry name" value="TYPE I RESTRICTION ENZYME MJAVIII SPECIFICITY SUBUNIT"/>
    <property type="match status" value="1"/>
</dbReference>
<dbReference type="InterPro" id="IPR044946">
    <property type="entry name" value="Restrct_endonuc_typeI_TRD_sf"/>
</dbReference>
<dbReference type="PANTHER" id="PTHR30408">
    <property type="entry name" value="TYPE-1 RESTRICTION ENZYME ECOKI SPECIFICITY PROTEIN"/>
    <property type="match status" value="1"/>
</dbReference>
<dbReference type="InterPro" id="IPR052021">
    <property type="entry name" value="Type-I_RS_S_subunit"/>
</dbReference>
<evidence type="ECO:0000256" key="1">
    <source>
        <dbReference type="ARBA" id="ARBA00010923"/>
    </source>
</evidence>
<dbReference type="AlphaFoldDB" id="A0A846X9B1"/>
<evidence type="ECO:0000256" key="2">
    <source>
        <dbReference type="ARBA" id="ARBA00022747"/>
    </source>
</evidence>
<dbReference type="Pfam" id="PF01420">
    <property type="entry name" value="Methylase_S"/>
    <property type="match status" value="1"/>
</dbReference>
<dbReference type="SUPFAM" id="SSF116734">
    <property type="entry name" value="DNA methylase specificity domain"/>
    <property type="match status" value="2"/>
</dbReference>
<dbReference type="Gene3D" id="3.90.220.20">
    <property type="entry name" value="DNA methylase specificity domains"/>
    <property type="match status" value="2"/>
</dbReference>
<dbReference type="EMBL" id="JAAXOQ010000061">
    <property type="protein sequence ID" value="NKY21016.1"/>
    <property type="molecule type" value="Genomic_DNA"/>
</dbReference>
<gene>
    <name evidence="5" type="ORF">HF999_21955</name>
</gene>
<sequence>MTRTVGDLIYEFRAVPEVGQDPPVLTLTEKNGFVYQADRFNKRLATEDTSSYKLIGRDDFAFNPYLLWAGAIARNTLADCGVISPLYPTFRVREGFDPSYVGKLLLSARMVSAYDSIAFGSVPRRRRSSVGDFLGLAVPSVPILDEQRRIAAILDHADKQRGDSLRVVAELAQVSARMFDERFGACSGQLVQLSDIASVSSGITKGRRTDRAVRPVPYLAVANVQDGRLDLGKIKTIDATEVEIEKYKLRRGDLVLTEGGDPDKLGRGTVWQEEIGECIHQNHIFKVRVSDRDAVSPAYLSALIASRSSKKYFMKSAKQTTGIASINMTQLKALPVCVPAIQEQRAYERDVDAISRVLSTAKSAADLHGELLESLQARAFRGEL</sequence>
<reference evidence="5 6" key="1">
    <citation type="submission" date="2020-04" db="EMBL/GenBank/DDBJ databases">
        <title>MicrobeNet Type strains.</title>
        <authorList>
            <person name="Nicholson A.C."/>
        </authorList>
    </citation>
    <scope>NUCLEOTIDE SEQUENCE [LARGE SCALE GENOMIC DNA]</scope>
    <source>
        <strain evidence="5 6">DSM 44113</strain>
    </source>
</reference>
<accession>A0A846X9B1</accession>
<dbReference type="InterPro" id="IPR000055">
    <property type="entry name" value="Restrct_endonuc_typeI_TRD"/>
</dbReference>
<keyword evidence="2" id="KW-0680">Restriction system</keyword>
<keyword evidence="5" id="KW-0378">Hydrolase</keyword>
<dbReference type="GO" id="GO:0009307">
    <property type="term" value="P:DNA restriction-modification system"/>
    <property type="evidence" value="ECO:0007669"/>
    <property type="project" value="UniProtKB-KW"/>
</dbReference>
<keyword evidence="6" id="KW-1185">Reference proteome</keyword>
<evidence type="ECO:0000259" key="4">
    <source>
        <dbReference type="Pfam" id="PF01420"/>
    </source>
</evidence>
<feature type="domain" description="Type I restriction modification DNA specificity" evidence="4">
    <location>
        <begin position="191"/>
        <end position="345"/>
    </location>
</feature>
<evidence type="ECO:0000313" key="6">
    <source>
        <dbReference type="Proteomes" id="UP000582646"/>
    </source>
</evidence>
<dbReference type="RefSeq" id="WP_168547888.1">
    <property type="nucleotide sequence ID" value="NZ_BAAAKS010000059.1"/>
</dbReference>
<keyword evidence="5" id="KW-0255">Endonuclease</keyword>
<organism evidence="5 6">
    <name type="scientific">Tsukamurella spumae</name>
    <dbReference type="NCBI Taxonomy" id="44753"/>
    <lineage>
        <taxon>Bacteria</taxon>
        <taxon>Bacillati</taxon>
        <taxon>Actinomycetota</taxon>
        <taxon>Actinomycetes</taxon>
        <taxon>Mycobacteriales</taxon>
        <taxon>Tsukamurellaceae</taxon>
        <taxon>Tsukamurella</taxon>
    </lineage>
</organism>
<dbReference type="CDD" id="cd17253">
    <property type="entry name" value="RMtype1_S_Eco933I-TRD2-CR2_like"/>
    <property type="match status" value="1"/>
</dbReference>
<dbReference type="GO" id="GO:0003677">
    <property type="term" value="F:DNA binding"/>
    <property type="evidence" value="ECO:0007669"/>
    <property type="project" value="UniProtKB-KW"/>
</dbReference>
<dbReference type="Proteomes" id="UP000582646">
    <property type="component" value="Unassembled WGS sequence"/>
</dbReference>
<proteinExistence type="inferred from homology"/>
<keyword evidence="3" id="KW-0238">DNA-binding</keyword>
<evidence type="ECO:0000256" key="3">
    <source>
        <dbReference type="ARBA" id="ARBA00023125"/>
    </source>
</evidence>
<keyword evidence="5" id="KW-0540">Nuclease</keyword>
<dbReference type="GO" id="GO:0004519">
    <property type="term" value="F:endonuclease activity"/>
    <property type="evidence" value="ECO:0007669"/>
    <property type="project" value="UniProtKB-KW"/>
</dbReference>
<evidence type="ECO:0000313" key="5">
    <source>
        <dbReference type="EMBL" id="NKY21016.1"/>
    </source>
</evidence>
<protein>
    <submittedName>
        <fullName evidence="5">Restriction endonuclease subunit S</fullName>
    </submittedName>
</protein>
<comment type="similarity">
    <text evidence="1">Belongs to the type-I restriction system S methylase family.</text>
</comment>
<comment type="caution">
    <text evidence="5">The sequence shown here is derived from an EMBL/GenBank/DDBJ whole genome shotgun (WGS) entry which is preliminary data.</text>
</comment>
<name>A0A846X9B1_9ACTN</name>